<dbReference type="PRINTS" id="PR01657">
    <property type="entry name" value="MCMFAMILY"/>
</dbReference>
<dbReference type="InterPro" id="IPR018525">
    <property type="entry name" value="MCM_CS"/>
</dbReference>
<comment type="caution">
    <text evidence="9">The sequence shown here is derived from an EMBL/GenBank/DDBJ whole genome shotgun (WGS) entry which is preliminary data.</text>
</comment>
<dbReference type="GO" id="GO:0006271">
    <property type="term" value="P:DNA strand elongation involved in DNA replication"/>
    <property type="evidence" value="ECO:0007669"/>
    <property type="project" value="TreeGrafter"/>
</dbReference>
<keyword evidence="3 7" id="KW-0547">Nucleotide-binding</keyword>
<dbReference type="Gene3D" id="2.40.50.140">
    <property type="entry name" value="Nucleic acid-binding proteins"/>
    <property type="match status" value="1"/>
</dbReference>
<evidence type="ECO:0000256" key="2">
    <source>
        <dbReference type="ARBA" id="ARBA00022705"/>
    </source>
</evidence>
<dbReference type="SMART" id="SM00350">
    <property type="entry name" value="MCM"/>
    <property type="match status" value="1"/>
</dbReference>
<keyword evidence="10" id="KW-1185">Reference proteome</keyword>
<dbReference type="AlphaFoldDB" id="A0A6G0XYT9"/>
<dbReference type="Pfam" id="PF00493">
    <property type="entry name" value="MCM"/>
    <property type="match status" value="1"/>
</dbReference>
<dbReference type="GO" id="GO:1902975">
    <property type="term" value="P:mitotic DNA replication initiation"/>
    <property type="evidence" value="ECO:0007669"/>
    <property type="project" value="TreeGrafter"/>
</dbReference>
<proteinExistence type="inferred from homology"/>
<dbReference type="InterPro" id="IPR012337">
    <property type="entry name" value="RNaseH-like_sf"/>
</dbReference>
<dbReference type="PROSITE" id="PS00847">
    <property type="entry name" value="MCM_1"/>
    <property type="match status" value="1"/>
</dbReference>
<evidence type="ECO:0000256" key="5">
    <source>
        <dbReference type="ARBA" id="ARBA00022840"/>
    </source>
</evidence>
<evidence type="ECO:0000313" key="10">
    <source>
        <dbReference type="Proteomes" id="UP000478052"/>
    </source>
</evidence>
<dbReference type="InterPro" id="IPR012340">
    <property type="entry name" value="NA-bd_OB-fold"/>
</dbReference>
<feature type="non-terminal residue" evidence="9">
    <location>
        <position position="898"/>
    </location>
</feature>
<dbReference type="InterPro" id="IPR031327">
    <property type="entry name" value="MCM"/>
</dbReference>
<dbReference type="SUPFAM" id="SSF50249">
    <property type="entry name" value="Nucleic acid-binding proteins"/>
    <property type="match status" value="1"/>
</dbReference>
<dbReference type="GO" id="GO:0000727">
    <property type="term" value="P:double-strand break repair via break-induced replication"/>
    <property type="evidence" value="ECO:0007669"/>
    <property type="project" value="TreeGrafter"/>
</dbReference>
<evidence type="ECO:0000256" key="6">
    <source>
        <dbReference type="ARBA" id="ARBA00023125"/>
    </source>
</evidence>
<dbReference type="SMART" id="SM00597">
    <property type="entry name" value="ZnF_TTF"/>
    <property type="match status" value="1"/>
</dbReference>
<dbReference type="InterPro" id="IPR006580">
    <property type="entry name" value="Znf_TTF"/>
</dbReference>
<name>A0A6G0XYT9_APHCR</name>
<reference evidence="9 10" key="1">
    <citation type="submission" date="2019-08" db="EMBL/GenBank/DDBJ databases">
        <title>Whole genome of Aphis craccivora.</title>
        <authorList>
            <person name="Voronova N.V."/>
            <person name="Shulinski R.S."/>
            <person name="Bandarenka Y.V."/>
            <person name="Zhorov D.G."/>
            <person name="Warner D."/>
        </authorList>
    </citation>
    <scope>NUCLEOTIDE SEQUENCE [LARGE SCALE GENOMIC DNA]</scope>
    <source>
        <strain evidence="9">180601</strain>
        <tissue evidence="9">Whole Body</tissue>
    </source>
</reference>
<dbReference type="GO" id="GO:0005634">
    <property type="term" value="C:nucleus"/>
    <property type="evidence" value="ECO:0007669"/>
    <property type="project" value="TreeGrafter"/>
</dbReference>
<dbReference type="GO" id="GO:0005524">
    <property type="term" value="F:ATP binding"/>
    <property type="evidence" value="ECO:0007669"/>
    <property type="project" value="UniProtKB-KW"/>
</dbReference>
<keyword evidence="5 7" id="KW-0067">ATP-binding</keyword>
<evidence type="ECO:0000259" key="8">
    <source>
        <dbReference type="PROSITE" id="PS50051"/>
    </source>
</evidence>
<dbReference type="Proteomes" id="UP000478052">
    <property type="component" value="Unassembled WGS sequence"/>
</dbReference>
<keyword evidence="4" id="KW-0378">Hydrolase</keyword>
<feature type="non-terminal residue" evidence="9">
    <location>
        <position position="1"/>
    </location>
</feature>
<evidence type="ECO:0000256" key="3">
    <source>
        <dbReference type="ARBA" id="ARBA00022741"/>
    </source>
</evidence>
<keyword evidence="2" id="KW-0235">DNA replication</keyword>
<dbReference type="InterPro" id="IPR001208">
    <property type="entry name" value="MCM_dom"/>
</dbReference>
<dbReference type="PANTHER" id="PTHR11630">
    <property type="entry name" value="DNA REPLICATION LICENSING FACTOR MCM FAMILY MEMBER"/>
    <property type="match status" value="1"/>
</dbReference>
<keyword evidence="6 7" id="KW-0238">DNA-binding</keyword>
<feature type="domain" description="MCM C-terminal AAA(+) ATPase" evidence="8">
    <location>
        <begin position="516"/>
        <end position="717"/>
    </location>
</feature>
<sequence>ASLLDPRYKNLQFESSDRIREIIKQKIRSKIQSIRYISENENTSNTKQSTVLDDLMGIVTLNSEDEFSRYLAEPQINHNNDPCLWWKSQRVFSTAGSILSPKRNRMTPFHLSALEKTSEDFFELSAASTWKNDPFLLIKIKHFTPEIISIIVERGPCQPTCDVLPNKEFLKDKDGRHFHAEWYYRTHTDGTKTRRNWLTYSPSLNKIFCLDRILLGRKTVKAWVKDGFSHWKNMVITIINHETTNAHIEASLKMKLRESVIPLDITVFLGRHCLPFRGYRERWTDQLKDNFKDLVLLLSEHSPALASHVSTLKLKERKDTSFISWDRQNLLIEYVNETNGTVMERLLALLRKMCEKSLILRSHLSLLGKMCDKSLTFGSHNVTPQTLNSDYIHKLVCVEGVVSRCDVVRSKLVKGVFFRPTTGQTIVVRSVVQPKMKEDWELQYGLCEYKDIQEITIREAKGPSSWGVCCLAPSPSTAYCRTFLEANNVVQMPDVSTHCTLADVTQCRALAKRKDVVELLCRSIAPSIFCNNSIKKAILCLLVGGVDKTLPGSGQHLRGYINILLIGDPCVAKSQLLRYVLSMAPIGIGTTGSGTSGAGLTVACTGRQIDAGAMVLADRGVVCIDEFDKIRDRDRTVLLEPMEQGTITITKAAIRVKVNVRTSVLAAANPIGGRYKENATLHENIGLDYALVSRFDLVFVMKDVPDRDNDTLIAANVIRNHRYRNPKEIDGEVLDLGNNFTRMTTKNEIDENDPSNTIYEMTLETLIRISTAHAKARMSKHIEDQDVRAAIELFRLSYNFQEILETSKRKWDQIEDEWITADTVTLDPDRYMMLISKMASSFQTEGATTLPIKRIMEMMMKKENGDIEEEFSEEEVRTAIKNMRSAKIVTIKDENISI</sequence>
<gene>
    <name evidence="9" type="ORF">FWK35_00031118</name>
</gene>
<comment type="similarity">
    <text evidence="7">Belongs to the MCM family.</text>
</comment>
<dbReference type="InterPro" id="IPR041562">
    <property type="entry name" value="MCM_lid"/>
</dbReference>
<evidence type="ECO:0000256" key="4">
    <source>
        <dbReference type="ARBA" id="ARBA00022806"/>
    </source>
</evidence>
<dbReference type="GO" id="GO:0017116">
    <property type="term" value="F:single-stranded DNA helicase activity"/>
    <property type="evidence" value="ECO:0007669"/>
    <property type="project" value="TreeGrafter"/>
</dbReference>
<dbReference type="Pfam" id="PF17207">
    <property type="entry name" value="MCM_OB"/>
    <property type="match status" value="1"/>
</dbReference>
<accession>A0A6G0XYT9</accession>
<evidence type="ECO:0000256" key="1">
    <source>
        <dbReference type="ARBA" id="ARBA00012551"/>
    </source>
</evidence>
<dbReference type="GO" id="GO:0003697">
    <property type="term" value="F:single-stranded DNA binding"/>
    <property type="evidence" value="ECO:0007669"/>
    <property type="project" value="TreeGrafter"/>
</dbReference>
<dbReference type="EMBL" id="VUJU01007438">
    <property type="protein sequence ID" value="KAF0745796.1"/>
    <property type="molecule type" value="Genomic_DNA"/>
</dbReference>
<organism evidence="9 10">
    <name type="scientific">Aphis craccivora</name>
    <name type="common">Cowpea aphid</name>
    <dbReference type="NCBI Taxonomy" id="307492"/>
    <lineage>
        <taxon>Eukaryota</taxon>
        <taxon>Metazoa</taxon>
        <taxon>Ecdysozoa</taxon>
        <taxon>Arthropoda</taxon>
        <taxon>Hexapoda</taxon>
        <taxon>Insecta</taxon>
        <taxon>Pterygota</taxon>
        <taxon>Neoptera</taxon>
        <taxon>Paraneoptera</taxon>
        <taxon>Hemiptera</taxon>
        <taxon>Sternorrhyncha</taxon>
        <taxon>Aphidomorpha</taxon>
        <taxon>Aphidoidea</taxon>
        <taxon>Aphididae</taxon>
        <taxon>Aphidini</taxon>
        <taxon>Aphis</taxon>
        <taxon>Aphis</taxon>
    </lineage>
</organism>
<dbReference type="GO" id="GO:0042555">
    <property type="term" value="C:MCM complex"/>
    <property type="evidence" value="ECO:0007669"/>
    <property type="project" value="TreeGrafter"/>
</dbReference>
<keyword evidence="4" id="KW-0347">Helicase</keyword>
<dbReference type="Gene3D" id="3.40.50.300">
    <property type="entry name" value="P-loop containing nucleotide triphosphate hydrolases"/>
    <property type="match status" value="1"/>
</dbReference>
<dbReference type="EC" id="3.6.4.12" evidence="1"/>
<dbReference type="SUPFAM" id="SSF53098">
    <property type="entry name" value="Ribonuclease H-like"/>
    <property type="match status" value="1"/>
</dbReference>
<evidence type="ECO:0000256" key="7">
    <source>
        <dbReference type="RuleBase" id="RU004070"/>
    </source>
</evidence>
<dbReference type="InterPro" id="IPR033762">
    <property type="entry name" value="MCM_OB"/>
</dbReference>
<dbReference type="OrthoDB" id="1882346at2759"/>
<dbReference type="PANTHER" id="PTHR11630:SF46">
    <property type="entry name" value="DNA REPLICATION LICENSING FACTOR MCM3-RELATED"/>
    <property type="match status" value="1"/>
</dbReference>
<dbReference type="InterPro" id="IPR027417">
    <property type="entry name" value="P-loop_NTPase"/>
</dbReference>
<dbReference type="PROSITE" id="PS50051">
    <property type="entry name" value="MCM_2"/>
    <property type="match status" value="1"/>
</dbReference>
<dbReference type="Pfam" id="PF17855">
    <property type="entry name" value="MCM_lid"/>
    <property type="match status" value="1"/>
</dbReference>
<evidence type="ECO:0000313" key="9">
    <source>
        <dbReference type="EMBL" id="KAF0745796.1"/>
    </source>
</evidence>
<dbReference type="SUPFAM" id="SSF52540">
    <property type="entry name" value="P-loop containing nucleoside triphosphate hydrolases"/>
    <property type="match status" value="1"/>
</dbReference>
<protein>
    <recommendedName>
        <fullName evidence="1">DNA helicase</fullName>
        <ecNumber evidence="1">3.6.4.12</ecNumber>
    </recommendedName>
</protein>